<reference evidence="3 4" key="1">
    <citation type="submission" date="2015-07" db="EMBL/GenBank/DDBJ databases">
        <title>The genome of the fungus Escovopsis weberi, a specialized disease agent of ant agriculture.</title>
        <authorList>
            <person name="de Man T.J."/>
            <person name="Stajich J.E."/>
            <person name="Kubicek C.P."/>
            <person name="Chenthamara K."/>
            <person name="Atanasova L."/>
            <person name="Druzhinina I.S."/>
            <person name="Birnbaum S."/>
            <person name="Barribeau S.M."/>
            <person name="Teiling C."/>
            <person name="Suen G."/>
            <person name="Currie C."/>
            <person name="Gerardo N.M."/>
        </authorList>
    </citation>
    <scope>NUCLEOTIDE SEQUENCE [LARGE SCALE GENOMIC DNA]</scope>
</reference>
<dbReference type="SUPFAM" id="SSF56112">
    <property type="entry name" value="Protein kinase-like (PK-like)"/>
    <property type="match status" value="1"/>
</dbReference>
<dbReference type="EMBL" id="LGSR01000020">
    <property type="protein sequence ID" value="KOS19014.1"/>
    <property type="molecule type" value="Genomic_DNA"/>
</dbReference>
<comment type="caution">
    <text evidence="3">The sequence shown here is derived from an EMBL/GenBank/DDBJ whole genome shotgun (WGS) entry which is preliminary data.</text>
</comment>
<gene>
    <name evidence="3" type="ORF">ESCO_001366</name>
</gene>
<feature type="signal peptide" evidence="1">
    <location>
        <begin position="1"/>
        <end position="18"/>
    </location>
</feature>
<dbReference type="InterPro" id="IPR011009">
    <property type="entry name" value="Kinase-like_dom_sf"/>
</dbReference>
<name>A0A0M8N242_ESCWE</name>
<feature type="domain" description="Protein kinase" evidence="2">
    <location>
        <begin position="1"/>
        <end position="76"/>
    </location>
</feature>
<dbReference type="Gene3D" id="1.10.510.10">
    <property type="entry name" value="Transferase(Phosphotransferase) domain 1"/>
    <property type="match status" value="1"/>
</dbReference>
<accession>A0A0M8N242</accession>
<keyword evidence="3" id="KW-0418">Kinase</keyword>
<evidence type="ECO:0000313" key="3">
    <source>
        <dbReference type="EMBL" id="KOS19014.1"/>
    </source>
</evidence>
<dbReference type="PROSITE" id="PS50011">
    <property type="entry name" value="PROTEIN_KINASE_DOM"/>
    <property type="match status" value="1"/>
</dbReference>
<dbReference type="GO" id="GO:0004672">
    <property type="term" value="F:protein kinase activity"/>
    <property type="evidence" value="ECO:0007669"/>
    <property type="project" value="InterPro"/>
</dbReference>
<sequence>MWSLGVVTLHVLLSCNEAVEELDSRSQKDIDRSVQSRLRSLTPRTSSDGQNFVSRCLQRMPSHRMTAVEAERHDWFRRPKKYAEFFQKLDQRILDSWVPQSELKPMPLEIGSCLHVPTVVLKVEALDSTAFSNEATGDAQAEEKHKAP</sequence>
<dbReference type="OrthoDB" id="74764at2759"/>
<keyword evidence="3" id="KW-0808">Transferase</keyword>
<organism evidence="3 4">
    <name type="scientific">Escovopsis weberi</name>
    <dbReference type="NCBI Taxonomy" id="150374"/>
    <lineage>
        <taxon>Eukaryota</taxon>
        <taxon>Fungi</taxon>
        <taxon>Dikarya</taxon>
        <taxon>Ascomycota</taxon>
        <taxon>Pezizomycotina</taxon>
        <taxon>Sordariomycetes</taxon>
        <taxon>Hypocreomycetidae</taxon>
        <taxon>Hypocreales</taxon>
        <taxon>Hypocreaceae</taxon>
        <taxon>Escovopsis</taxon>
    </lineage>
</organism>
<dbReference type="Proteomes" id="UP000053831">
    <property type="component" value="Unassembled WGS sequence"/>
</dbReference>
<keyword evidence="4" id="KW-1185">Reference proteome</keyword>
<protein>
    <submittedName>
        <fullName evidence="3">Serine/threonine-protein kinase H1</fullName>
    </submittedName>
</protein>
<keyword evidence="1" id="KW-0732">Signal</keyword>
<evidence type="ECO:0000256" key="1">
    <source>
        <dbReference type="SAM" id="SignalP"/>
    </source>
</evidence>
<evidence type="ECO:0000313" key="4">
    <source>
        <dbReference type="Proteomes" id="UP000053831"/>
    </source>
</evidence>
<dbReference type="AlphaFoldDB" id="A0A0M8N242"/>
<evidence type="ECO:0000259" key="2">
    <source>
        <dbReference type="PROSITE" id="PS50011"/>
    </source>
</evidence>
<dbReference type="InterPro" id="IPR000719">
    <property type="entry name" value="Prot_kinase_dom"/>
</dbReference>
<dbReference type="STRING" id="150374.A0A0M8N242"/>
<feature type="chain" id="PRO_5005818882" evidence="1">
    <location>
        <begin position="19"/>
        <end position="148"/>
    </location>
</feature>
<dbReference type="GO" id="GO:0005524">
    <property type="term" value="F:ATP binding"/>
    <property type="evidence" value="ECO:0007669"/>
    <property type="project" value="InterPro"/>
</dbReference>
<proteinExistence type="predicted"/>